<keyword evidence="6" id="KW-0677">Repeat</keyword>
<dbReference type="GO" id="GO:0005829">
    <property type="term" value="C:cytosol"/>
    <property type="evidence" value="ECO:0007669"/>
    <property type="project" value="TreeGrafter"/>
</dbReference>
<dbReference type="Pfam" id="PF07993">
    <property type="entry name" value="NAD_binding_4"/>
    <property type="match status" value="1"/>
</dbReference>
<dbReference type="EMBL" id="CP023778">
    <property type="protein sequence ID" value="ATL66118.1"/>
    <property type="molecule type" value="Genomic_DNA"/>
</dbReference>
<feature type="compositionally biased region" description="Low complexity" evidence="7">
    <location>
        <begin position="636"/>
        <end position="679"/>
    </location>
</feature>
<dbReference type="Gene3D" id="1.10.1200.10">
    <property type="entry name" value="ACP-like"/>
    <property type="match status" value="1"/>
</dbReference>
<dbReference type="SMART" id="SM00823">
    <property type="entry name" value="PKS_PP"/>
    <property type="match status" value="1"/>
</dbReference>
<dbReference type="GeneID" id="88363859"/>
<dbReference type="SUPFAM" id="SSF47336">
    <property type="entry name" value="ACP-like"/>
    <property type="match status" value="1"/>
</dbReference>
<dbReference type="GO" id="GO:0008610">
    <property type="term" value="P:lipid biosynthetic process"/>
    <property type="evidence" value="ECO:0007669"/>
    <property type="project" value="UniProtKB-ARBA"/>
</dbReference>
<dbReference type="Gene3D" id="3.40.50.980">
    <property type="match status" value="2"/>
</dbReference>
<dbReference type="InterPro" id="IPR036736">
    <property type="entry name" value="ACP-like_sf"/>
</dbReference>
<dbReference type="CDD" id="cd02440">
    <property type="entry name" value="AdoMet_MTases"/>
    <property type="match status" value="1"/>
</dbReference>
<dbReference type="Pfam" id="PF08242">
    <property type="entry name" value="Methyltransf_12"/>
    <property type="match status" value="1"/>
</dbReference>
<evidence type="ECO:0000256" key="2">
    <source>
        <dbReference type="ARBA" id="ARBA00022450"/>
    </source>
</evidence>
<dbReference type="RefSeq" id="WP_098693327.1">
    <property type="nucleotide sequence ID" value="NZ_CP023778.1"/>
</dbReference>
<comment type="cofactor">
    <cofactor evidence="1">
        <name>pantetheine 4'-phosphate</name>
        <dbReference type="ChEBI" id="CHEBI:47942"/>
    </cofactor>
</comment>
<evidence type="ECO:0000256" key="4">
    <source>
        <dbReference type="ARBA" id="ARBA00022598"/>
    </source>
</evidence>
<dbReference type="Gene3D" id="3.30.559.10">
    <property type="entry name" value="Chloramphenicol acetyltransferase-like domain"/>
    <property type="match status" value="1"/>
</dbReference>
<dbReference type="PANTHER" id="PTHR45527">
    <property type="entry name" value="NONRIBOSOMAL PEPTIDE SYNTHETASE"/>
    <property type="match status" value="1"/>
</dbReference>
<keyword evidence="2" id="KW-0596">Phosphopantetheine</keyword>
<dbReference type="PANTHER" id="PTHR45527:SF14">
    <property type="entry name" value="PLIPASTATIN SYNTHASE SUBUNIT B"/>
    <property type="match status" value="1"/>
</dbReference>
<dbReference type="InterPro" id="IPR010080">
    <property type="entry name" value="Thioester_reductase-like_dom"/>
</dbReference>
<dbReference type="InterPro" id="IPR036291">
    <property type="entry name" value="NAD(P)-bd_dom_sf"/>
</dbReference>
<feature type="domain" description="Carrier" evidence="8">
    <location>
        <begin position="1453"/>
        <end position="1528"/>
    </location>
</feature>
<keyword evidence="3" id="KW-0597">Phosphoprotein</keyword>
<dbReference type="UniPathway" id="UPA00011"/>
<dbReference type="InterPro" id="IPR010071">
    <property type="entry name" value="AA_adenyl_dom"/>
</dbReference>
<dbReference type="InterPro" id="IPR000873">
    <property type="entry name" value="AMP-dep_synth/lig_dom"/>
</dbReference>
<accession>A0A291RFP2</accession>
<dbReference type="SUPFAM" id="SSF51735">
    <property type="entry name" value="NAD(P)-binding Rossmann-fold domains"/>
    <property type="match status" value="1"/>
</dbReference>
<evidence type="ECO:0000256" key="6">
    <source>
        <dbReference type="ARBA" id="ARBA00022737"/>
    </source>
</evidence>
<dbReference type="FunFam" id="1.10.1200.10:FF:000016">
    <property type="entry name" value="Non-ribosomal peptide synthase"/>
    <property type="match status" value="1"/>
</dbReference>
<dbReference type="FunFam" id="3.40.50.980:FF:000002">
    <property type="entry name" value="Enterobactin synthetase component F"/>
    <property type="match status" value="1"/>
</dbReference>
<dbReference type="Gene3D" id="3.30.559.30">
    <property type="entry name" value="Nonribosomal peptide synthetase, condensation domain"/>
    <property type="match status" value="1"/>
</dbReference>
<dbReference type="CDD" id="cd17643">
    <property type="entry name" value="A_NRPS_Cytc1-like"/>
    <property type="match status" value="1"/>
</dbReference>
<dbReference type="KEGG" id="ntp:CRH09_07740"/>
<gene>
    <name evidence="9" type="ORF">CRH09_07740</name>
</gene>
<dbReference type="SUPFAM" id="SSF53335">
    <property type="entry name" value="S-adenosyl-L-methionine-dependent methyltransferases"/>
    <property type="match status" value="1"/>
</dbReference>
<evidence type="ECO:0000256" key="7">
    <source>
        <dbReference type="SAM" id="MobiDB-lite"/>
    </source>
</evidence>
<dbReference type="Pfam" id="PF00501">
    <property type="entry name" value="AMP-binding"/>
    <property type="match status" value="1"/>
</dbReference>
<dbReference type="Gene3D" id="3.30.300.30">
    <property type="match status" value="2"/>
</dbReference>
<evidence type="ECO:0000256" key="1">
    <source>
        <dbReference type="ARBA" id="ARBA00001957"/>
    </source>
</evidence>
<dbReference type="PROSITE" id="PS00455">
    <property type="entry name" value="AMP_BINDING"/>
    <property type="match status" value="1"/>
</dbReference>
<dbReference type="Pfam" id="PF00668">
    <property type="entry name" value="Condensation"/>
    <property type="match status" value="1"/>
</dbReference>
<dbReference type="InterPro" id="IPR013120">
    <property type="entry name" value="FAR_NAD-bd"/>
</dbReference>
<organism evidence="9 10">
    <name type="scientific">Nocardia terpenica</name>
    <dbReference type="NCBI Taxonomy" id="455432"/>
    <lineage>
        <taxon>Bacteria</taxon>
        <taxon>Bacillati</taxon>
        <taxon>Actinomycetota</taxon>
        <taxon>Actinomycetes</taxon>
        <taxon>Mycobacteriales</taxon>
        <taxon>Nocardiaceae</taxon>
        <taxon>Nocardia</taxon>
    </lineage>
</organism>
<dbReference type="CDD" id="cd05235">
    <property type="entry name" value="SDR_e1"/>
    <property type="match status" value="1"/>
</dbReference>
<dbReference type="GO" id="GO:0016874">
    <property type="term" value="F:ligase activity"/>
    <property type="evidence" value="ECO:0007669"/>
    <property type="project" value="UniProtKB-KW"/>
</dbReference>
<evidence type="ECO:0000259" key="8">
    <source>
        <dbReference type="PROSITE" id="PS50075"/>
    </source>
</evidence>
<dbReference type="GO" id="GO:0009403">
    <property type="term" value="P:toxin biosynthetic process"/>
    <property type="evidence" value="ECO:0007669"/>
    <property type="project" value="UniProtKB-ARBA"/>
</dbReference>
<evidence type="ECO:0000256" key="5">
    <source>
        <dbReference type="ARBA" id="ARBA00022679"/>
    </source>
</evidence>
<keyword evidence="4" id="KW-0436">Ligase</keyword>
<dbReference type="Gene3D" id="3.40.50.150">
    <property type="entry name" value="Vaccinia Virus protein VP39"/>
    <property type="match status" value="1"/>
</dbReference>
<dbReference type="GO" id="GO:0043041">
    <property type="term" value="P:amino acid activation for nonribosomal peptide biosynthetic process"/>
    <property type="evidence" value="ECO:0007669"/>
    <property type="project" value="TreeGrafter"/>
</dbReference>
<proteinExistence type="predicted"/>
<name>A0A291RFP2_9NOCA</name>
<dbReference type="CDD" id="cd19531">
    <property type="entry name" value="LCL_NRPS-like"/>
    <property type="match status" value="1"/>
</dbReference>
<dbReference type="GO" id="GO:0016740">
    <property type="term" value="F:transferase activity"/>
    <property type="evidence" value="ECO:0007669"/>
    <property type="project" value="UniProtKB-KW"/>
</dbReference>
<dbReference type="SUPFAM" id="SSF56801">
    <property type="entry name" value="Acetyl-CoA synthetase-like"/>
    <property type="match status" value="1"/>
</dbReference>
<dbReference type="SUPFAM" id="SSF52777">
    <property type="entry name" value="CoA-dependent acyltransferases"/>
    <property type="match status" value="2"/>
</dbReference>
<dbReference type="Proteomes" id="UP000221961">
    <property type="component" value="Chromosome"/>
</dbReference>
<evidence type="ECO:0000313" key="9">
    <source>
        <dbReference type="EMBL" id="ATL66118.1"/>
    </source>
</evidence>
<keyword evidence="5" id="KW-0808">Transferase</keyword>
<dbReference type="InterPro" id="IPR013217">
    <property type="entry name" value="Methyltransf_12"/>
</dbReference>
<dbReference type="GO" id="GO:0031177">
    <property type="term" value="F:phosphopantetheine binding"/>
    <property type="evidence" value="ECO:0007669"/>
    <property type="project" value="InterPro"/>
</dbReference>
<dbReference type="NCBIfam" id="TIGR01733">
    <property type="entry name" value="AA-adenyl-dom"/>
    <property type="match status" value="1"/>
</dbReference>
<dbReference type="Pfam" id="PF00550">
    <property type="entry name" value="PP-binding"/>
    <property type="match status" value="1"/>
</dbReference>
<dbReference type="InterPro" id="IPR023213">
    <property type="entry name" value="CAT-like_dom_sf"/>
</dbReference>
<dbReference type="InterPro" id="IPR020806">
    <property type="entry name" value="PKS_PP-bd"/>
</dbReference>
<feature type="region of interest" description="Disordered" evidence="7">
    <location>
        <begin position="621"/>
        <end position="686"/>
    </location>
</feature>
<dbReference type="InterPro" id="IPR045851">
    <property type="entry name" value="AMP-bd_C_sf"/>
</dbReference>
<reference evidence="9 10" key="1">
    <citation type="submission" date="2017-10" db="EMBL/GenBank/DDBJ databases">
        <title>Comparative genomics between pathogenic Norcardia.</title>
        <authorList>
            <person name="Zeng L."/>
        </authorList>
    </citation>
    <scope>NUCLEOTIDE SEQUENCE [LARGE SCALE GENOMIC DNA]</scope>
    <source>
        <strain evidence="9 10">NC_YFY_NT001</strain>
    </source>
</reference>
<protein>
    <submittedName>
        <fullName evidence="9">Non-ribosomal peptide synthetase</fullName>
    </submittedName>
</protein>
<dbReference type="Gene3D" id="3.40.50.720">
    <property type="entry name" value="NAD(P)-binding Rossmann-like Domain"/>
    <property type="match status" value="1"/>
</dbReference>
<dbReference type="InterPro" id="IPR020845">
    <property type="entry name" value="AMP-binding_CS"/>
</dbReference>
<dbReference type="InterPro" id="IPR009081">
    <property type="entry name" value="PP-bd_ACP"/>
</dbReference>
<dbReference type="InterPro" id="IPR001242">
    <property type="entry name" value="Condensation_dom"/>
</dbReference>
<dbReference type="InterPro" id="IPR029063">
    <property type="entry name" value="SAM-dependent_MTases_sf"/>
</dbReference>
<dbReference type="PROSITE" id="PS50075">
    <property type="entry name" value="CARRIER"/>
    <property type="match status" value="1"/>
</dbReference>
<dbReference type="Gene3D" id="3.40.50.12780">
    <property type="entry name" value="N-terminal domain of ligase-like"/>
    <property type="match status" value="1"/>
</dbReference>
<dbReference type="NCBIfam" id="TIGR01746">
    <property type="entry name" value="Thioester-redct"/>
    <property type="match status" value="1"/>
</dbReference>
<dbReference type="InterPro" id="IPR042099">
    <property type="entry name" value="ANL_N_sf"/>
</dbReference>
<dbReference type="GO" id="GO:0072330">
    <property type="term" value="P:monocarboxylic acid biosynthetic process"/>
    <property type="evidence" value="ECO:0007669"/>
    <property type="project" value="UniProtKB-ARBA"/>
</dbReference>
<evidence type="ECO:0000313" key="10">
    <source>
        <dbReference type="Proteomes" id="UP000221961"/>
    </source>
</evidence>
<sequence length="1925" mass="207257">MPELSDIRGSRRELLRRWAAGRAERSGIPRRPDPAAAVPLSAAQQRIWFLEQLFPGRATYTMPLALRLFGPLDVAAVRDALAVVVARHEALRTTIELRDGLPVQVVGEAGPVRFTVVEPEELDAERREADALDRVDRFCRTVFDLSGPLFEVLLVRLSEDEALFAIAMHHIVSDGWSLGVFATELMAAYGAGGAAALPELAVQYADYAEWLRTRAGRDEFDGDLDYWRDVLGDEPPLVTFHPDRPRALQPESRGARLTFTIPAEISTGLRRLAGEVRRNDRPATLFVALMAGFKALLRYYTGAEDITVGTPIANRTRPEVEPLIGFFVNALALRTDLSGAPTFRELLAREQGVIFDAFDHQEVPFDLVVEHVRPDRELSHSPLFRTALVLQNTALPELSVSGIRAEYLEVHSATAKFDVLVQLRPVGDEIVGAIEYDTDLYDEATAAGLARHFVALLGAAVARPDIPLPELDFLEDEERERAVAAALPGDDIDAPNATLHELFRAQAARTPDAVAVTFGDEHTSYGELASAAGDLARVLRGRGIGLGEFVGIHLERSADVVVAILAVLEAGAAYVPLDPMNPGERISFMISDSGARLVITQESLAGALGAEDGPELLLVDGEVPAKSTPGPDVESTPGPEVEGTPGPEVEGTPGPEVEGTAGSKAESTPGSEGESAAGSAEGGSSVGPQDPCYVIYTSGSTGVPKGVIIEHRNVVRLFSGTRRWFDFGAGDVWTMFHSYSFDFAVWEMWGALLHGGRVVVVPSEISRAAEDFAELVVREGVTVLNQTPSAFLQLVPALAGARGDGLALRWVVFGGEALDLPSLRPWFQRHGDRARLINMYGITETTVHVTYREVTAADVDSAAGSLIGVPLPDLGVLILDPAGRPVPDGVAGEMFVSGAGVGRGYLNRDELTAQRFVRHPLLGERRLYRTGDLARRRADGDLEYLGRIDHQVKVRGFRIELGEIEAVLDAHPGVEQSVVLAREDSGGTVALVAYFTPRDLSADEDAVAAEQDQVSDWEVVFDSTYGQHRDDIESDFNITGWNSSYTNAAIPDEHMREWVDSTVEAVRALRPRRVLEIGCGTGLLLSRLAPDTERYDATDMSSTALAHVRENIAAGLSQVRLFQGAADQLPEELIGPYDVILINSVVQYFPSADYLTRVLEEAADLLGPDGVLYVGDVRDLDLLRAFHTTVEMAAAPAAGAAELAPAVTAACDRDAELLLAPQYFADIAANHPNLSGARIRLRRGAHLNEMSRFRYDAVLYAGGPRRPVLARVLDPATSPAALADLLAREEPEAVVVPDVADARISGPLAVAAAVARGRANAAELRAALADSDGTNPEAYLALAERTPYRIEAIRRPDGRFDVIATRWDVPLAAAPARPVTWRGGPVTSDPLRVKARDDLAVAVRAHLARRLPQHMVPAGVMVLDRFPLTTNGKLDRRALPAPVLRRNPVSYEPPRTPLEQRISAVFAQVLGVPRVGREDNFFDLGGHSLLAAQLVLRLKETFDEDIPLGSLFARPTVEGVAALLSGDTAAGEVVDYEAEVRAITARWPAGPWPLPAHAPTGAVLLTGATGFVGAFLLRELLARTDLRVHCLVRADSRAAALRRLTAAFDDYELPHDGLDRVVPVLGDLAEPRLGLSEKEFLLLGRSVDAIYHNGAHVNFALPYRVLEAANITGTELLLDLARSAGVPLHFVSSLYVLGPGDGADGRVTEPAPPRDPSQLALGYLQTKWVAERLVCEAGERGLPVGVYRLGRIGGDSATGACQTSDFFWLLVKASQEVGLAPDVGFTVDLAPADFAAAAIVELARNTGPGTHIHHVRNQAPGAFADAVAWIREGGWEIRLAGIPEWRDAVAAHAATAGPESAAYRVLSLLGGGDGLAPALSFDVDPAIERAGVACPPVSRELFVRYLDYFRKIGFLAPPSRQEVGV</sequence>
<evidence type="ECO:0000256" key="3">
    <source>
        <dbReference type="ARBA" id="ARBA00022553"/>
    </source>
</evidence>